<dbReference type="InterPro" id="IPR000850">
    <property type="entry name" value="Adenylat/UMP-CMP_kin"/>
</dbReference>
<evidence type="ECO:0000256" key="3">
    <source>
        <dbReference type="ARBA" id="ARBA00022741"/>
    </source>
</evidence>
<evidence type="ECO:0000256" key="2">
    <source>
        <dbReference type="ARBA" id="ARBA00022727"/>
    </source>
</evidence>
<dbReference type="NCBIfam" id="TIGR01351">
    <property type="entry name" value="adk"/>
    <property type="match status" value="1"/>
</dbReference>
<dbReference type="EMBL" id="MGFM01000005">
    <property type="protein sequence ID" value="OGM06064.1"/>
    <property type="molecule type" value="Genomic_DNA"/>
</dbReference>
<feature type="binding site" evidence="5">
    <location>
        <position position="88"/>
    </location>
    <ligand>
        <name>AMP</name>
        <dbReference type="ChEBI" id="CHEBI:456215"/>
    </ligand>
</feature>
<dbReference type="GO" id="GO:0005737">
    <property type="term" value="C:cytoplasm"/>
    <property type="evidence" value="ECO:0007669"/>
    <property type="project" value="UniProtKB-SubCell"/>
</dbReference>
<dbReference type="InterPro" id="IPR007862">
    <property type="entry name" value="Adenylate_kinase_lid-dom"/>
</dbReference>
<dbReference type="Pfam" id="PF05191">
    <property type="entry name" value="ADK_lid"/>
    <property type="match status" value="1"/>
</dbReference>
<feature type="binding site" evidence="5">
    <location>
        <position position="36"/>
    </location>
    <ligand>
        <name>AMP</name>
        <dbReference type="ChEBI" id="CHEBI:456215"/>
    </ligand>
</feature>
<feature type="binding site" evidence="5">
    <location>
        <begin position="81"/>
        <end position="84"/>
    </location>
    <ligand>
        <name>AMP</name>
        <dbReference type="ChEBI" id="CHEBI:456215"/>
    </ligand>
</feature>
<gene>
    <name evidence="5" type="primary">adk</name>
    <name evidence="9" type="ORF">A2125_01825</name>
</gene>
<comment type="caution">
    <text evidence="9">The sequence shown here is derived from an EMBL/GenBank/DDBJ whole genome shotgun (WGS) entry which is preliminary data.</text>
</comment>
<reference evidence="9 10" key="1">
    <citation type="journal article" date="2016" name="Nat. Commun.">
        <title>Thousands of microbial genomes shed light on interconnected biogeochemical processes in an aquifer system.</title>
        <authorList>
            <person name="Anantharaman K."/>
            <person name="Brown C.T."/>
            <person name="Hug L.A."/>
            <person name="Sharon I."/>
            <person name="Castelle C.J."/>
            <person name="Probst A.J."/>
            <person name="Thomas B.C."/>
            <person name="Singh A."/>
            <person name="Wilkins M.J."/>
            <person name="Karaoz U."/>
            <person name="Brodie E.L."/>
            <person name="Williams K.H."/>
            <person name="Hubbard S.S."/>
            <person name="Banfield J.F."/>
        </authorList>
    </citation>
    <scope>NUCLEOTIDE SEQUENCE [LARGE SCALE GENOMIC DNA]</scope>
</reference>
<name>A0A1F7WTE4_9BACT</name>
<dbReference type="InterPro" id="IPR027417">
    <property type="entry name" value="P-loop_NTPase"/>
</dbReference>
<dbReference type="GO" id="GO:0004017">
    <property type="term" value="F:AMP kinase activity"/>
    <property type="evidence" value="ECO:0007669"/>
    <property type="project" value="UniProtKB-UniRule"/>
</dbReference>
<dbReference type="GO" id="GO:0005524">
    <property type="term" value="F:ATP binding"/>
    <property type="evidence" value="ECO:0007669"/>
    <property type="project" value="UniProtKB-UniRule"/>
</dbReference>
<feature type="domain" description="Adenylate kinase active site lid" evidence="8">
    <location>
        <begin position="123"/>
        <end position="156"/>
    </location>
</feature>
<dbReference type="Proteomes" id="UP000178812">
    <property type="component" value="Unassembled WGS sequence"/>
</dbReference>
<evidence type="ECO:0000259" key="8">
    <source>
        <dbReference type="Pfam" id="PF05191"/>
    </source>
</evidence>
<keyword evidence="5" id="KW-0963">Cytoplasm</keyword>
<evidence type="ECO:0000313" key="10">
    <source>
        <dbReference type="Proteomes" id="UP000178812"/>
    </source>
</evidence>
<keyword evidence="5 7" id="KW-0067">ATP-binding</keyword>
<dbReference type="PANTHER" id="PTHR23359">
    <property type="entry name" value="NUCLEOTIDE KINASE"/>
    <property type="match status" value="1"/>
</dbReference>
<dbReference type="UniPathway" id="UPA00588">
    <property type="reaction ID" value="UER00649"/>
</dbReference>
<feature type="binding site" evidence="5">
    <location>
        <begin position="132"/>
        <end position="133"/>
    </location>
    <ligand>
        <name>ATP</name>
        <dbReference type="ChEBI" id="CHEBI:30616"/>
    </ligand>
</feature>
<proteinExistence type="inferred from homology"/>
<keyword evidence="2 5" id="KW-0545">Nucleotide biosynthesis</keyword>
<feature type="binding site" evidence="5">
    <location>
        <position position="123"/>
    </location>
    <ligand>
        <name>ATP</name>
        <dbReference type="ChEBI" id="CHEBI:30616"/>
    </ligand>
</feature>
<dbReference type="SUPFAM" id="SSF52540">
    <property type="entry name" value="P-loop containing nucleoside triphosphate hydrolases"/>
    <property type="match status" value="1"/>
</dbReference>
<organism evidence="9 10">
    <name type="scientific">Candidatus Woesebacteria bacterium GWB1_43_5</name>
    <dbReference type="NCBI Taxonomy" id="1802474"/>
    <lineage>
        <taxon>Bacteria</taxon>
        <taxon>Candidatus Woeseibacteriota</taxon>
    </lineage>
</organism>
<feature type="binding site" evidence="5">
    <location>
        <position position="193"/>
    </location>
    <ligand>
        <name>ATP</name>
        <dbReference type="ChEBI" id="CHEBI:30616"/>
    </ligand>
</feature>
<dbReference type="EC" id="2.7.4.3" evidence="5 7"/>
<sequence length="214" mass="24434">MNIVLLGPPASGKGTQARLLAKSLNLYHFQTGDLSRKLAEKDPRIRKIINSGKLIPEQEMTMYVIDSLSRRGDMRNILFEGFPRFISQYEALKSFLDNKDDDIDAVVYLKVSQAEAVKRISSRRICVKCGRIYNLITNPPASGACKCGGKLVQRDDDKPESVKIRFKYYFDNTKKLLDYLAPRGFLIEVDGERPIEAIHKDILRILKEKFHAKN</sequence>
<keyword evidence="1 5" id="KW-0808">Transferase</keyword>
<evidence type="ECO:0000256" key="6">
    <source>
        <dbReference type="RuleBase" id="RU003330"/>
    </source>
</evidence>
<feature type="binding site" evidence="5">
    <location>
        <position position="154"/>
    </location>
    <ligand>
        <name>AMP</name>
        <dbReference type="ChEBI" id="CHEBI:456215"/>
    </ligand>
</feature>
<feature type="binding site" evidence="5">
    <location>
        <position position="31"/>
    </location>
    <ligand>
        <name>AMP</name>
        <dbReference type="ChEBI" id="CHEBI:456215"/>
    </ligand>
</feature>
<dbReference type="AlphaFoldDB" id="A0A1F7WTE4"/>
<comment type="function">
    <text evidence="5">Catalyzes the reversible transfer of the terminal phosphate group between ATP and AMP. Plays an important role in cellular energy homeostasis and in adenine nucleotide metabolism.</text>
</comment>
<dbReference type="Gene3D" id="3.40.50.300">
    <property type="entry name" value="P-loop containing nucleotide triphosphate hydrolases"/>
    <property type="match status" value="1"/>
</dbReference>
<feature type="binding site" evidence="5">
    <location>
        <begin position="53"/>
        <end position="55"/>
    </location>
    <ligand>
        <name>AMP</name>
        <dbReference type="ChEBI" id="CHEBI:456215"/>
    </ligand>
</feature>
<keyword evidence="3 5" id="KW-0547">Nucleotide-binding</keyword>
<dbReference type="Pfam" id="PF00406">
    <property type="entry name" value="ADK"/>
    <property type="match status" value="1"/>
</dbReference>
<keyword evidence="4 5" id="KW-0418">Kinase</keyword>
<comment type="pathway">
    <text evidence="5">Purine metabolism; AMP biosynthesis via salvage pathway; AMP from ADP: step 1/1.</text>
</comment>
<feature type="binding site" evidence="5">
    <location>
        <position position="165"/>
    </location>
    <ligand>
        <name>AMP</name>
        <dbReference type="ChEBI" id="CHEBI:456215"/>
    </ligand>
</feature>
<dbReference type="GO" id="GO:0044209">
    <property type="term" value="P:AMP salvage"/>
    <property type="evidence" value="ECO:0007669"/>
    <property type="project" value="UniProtKB-UniRule"/>
</dbReference>
<dbReference type="InterPro" id="IPR006259">
    <property type="entry name" value="Adenyl_kin_sub"/>
</dbReference>
<comment type="domain">
    <text evidence="5">Consists of three domains, a large central CORE domain and two small peripheral domains, NMPbind and LID, which undergo movements during catalysis. The LID domain closes over the site of phosphoryl transfer upon ATP binding. Assembling and dissambling the active center during each catalytic cycle provides an effective means to prevent ATP hydrolysis.</text>
</comment>
<comment type="catalytic activity">
    <reaction evidence="5 7">
        <text>AMP + ATP = 2 ADP</text>
        <dbReference type="Rhea" id="RHEA:12973"/>
        <dbReference type="ChEBI" id="CHEBI:30616"/>
        <dbReference type="ChEBI" id="CHEBI:456215"/>
        <dbReference type="ChEBI" id="CHEBI:456216"/>
        <dbReference type="EC" id="2.7.4.3"/>
    </reaction>
</comment>
<protein>
    <recommendedName>
        <fullName evidence="5 7">Adenylate kinase</fullName>
        <shortName evidence="5">AK</shortName>
        <ecNumber evidence="5 7">2.7.4.3</ecNumber>
    </recommendedName>
    <alternativeName>
        <fullName evidence="5">ATP-AMP transphosphorylase</fullName>
    </alternativeName>
    <alternativeName>
        <fullName evidence="5">ATP:AMP phosphotransferase</fullName>
    </alternativeName>
    <alternativeName>
        <fullName evidence="5">Adenylate monophosphate kinase</fullName>
    </alternativeName>
</protein>
<dbReference type="InterPro" id="IPR036193">
    <property type="entry name" value="ADK_active_lid_dom_sf"/>
</dbReference>
<evidence type="ECO:0000313" key="9">
    <source>
        <dbReference type="EMBL" id="OGM06064.1"/>
    </source>
</evidence>
<comment type="subunit">
    <text evidence="5 7">Monomer.</text>
</comment>
<comment type="similarity">
    <text evidence="5 6">Belongs to the adenylate kinase family.</text>
</comment>
<evidence type="ECO:0000256" key="5">
    <source>
        <dbReference type="HAMAP-Rule" id="MF_00235"/>
    </source>
</evidence>
<comment type="subcellular location">
    <subcellularLocation>
        <location evidence="5 7">Cytoplasm</location>
    </subcellularLocation>
</comment>
<evidence type="ECO:0000256" key="7">
    <source>
        <dbReference type="RuleBase" id="RU003331"/>
    </source>
</evidence>
<dbReference type="CDD" id="cd01428">
    <property type="entry name" value="ADK"/>
    <property type="match status" value="1"/>
</dbReference>
<comment type="caution">
    <text evidence="5">Lacks conserved residue(s) required for the propagation of feature annotation.</text>
</comment>
<dbReference type="HAMAP" id="MF_00235">
    <property type="entry name" value="Adenylate_kinase_Adk"/>
    <property type="match status" value="1"/>
</dbReference>
<evidence type="ECO:0000256" key="4">
    <source>
        <dbReference type="ARBA" id="ARBA00022777"/>
    </source>
</evidence>
<accession>A0A1F7WTE4</accession>
<dbReference type="SUPFAM" id="SSF57774">
    <property type="entry name" value="Microbial and mitochondrial ADK, insert 'zinc finger' domain"/>
    <property type="match status" value="1"/>
</dbReference>
<feature type="binding site" evidence="5">
    <location>
        <begin position="10"/>
        <end position="15"/>
    </location>
    <ligand>
        <name>ATP</name>
        <dbReference type="ChEBI" id="CHEBI:30616"/>
    </ligand>
</feature>
<dbReference type="PRINTS" id="PR00094">
    <property type="entry name" value="ADENYLTKNASE"/>
</dbReference>
<evidence type="ECO:0000256" key="1">
    <source>
        <dbReference type="ARBA" id="ARBA00022679"/>
    </source>
</evidence>